<proteinExistence type="predicted"/>
<reference evidence="1" key="1">
    <citation type="submission" date="2022-08" db="EMBL/GenBank/DDBJ databases">
        <title>Genome Sequence of Fusarium decemcellulare.</title>
        <authorList>
            <person name="Buettner E."/>
        </authorList>
    </citation>
    <scope>NUCLEOTIDE SEQUENCE</scope>
    <source>
        <strain evidence="1">Babe19</strain>
    </source>
</reference>
<organism evidence="1 2">
    <name type="scientific">Fusarium decemcellulare</name>
    <dbReference type="NCBI Taxonomy" id="57161"/>
    <lineage>
        <taxon>Eukaryota</taxon>
        <taxon>Fungi</taxon>
        <taxon>Dikarya</taxon>
        <taxon>Ascomycota</taxon>
        <taxon>Pezizomycotina</taxon>
        <taxon>Sordariomycetes</taxon>
        <taxon>Hypocreomycetidae</taxon>
        <taxon>Hypocreales</taxon>
        <taxon>Nectriaceae</taxon>
        <taxon>Fusarium</taxon>
        <taxon>Fusarium decemcellulare species complex</taxon>
    </lineage>
</organism>
<evidence type="ECO:0000313" key="2">
    <source>
        <dbReference type="Proteomes" id="UP001148629"/>
    </source>
</evidence>
<evidence type="ECO:0000313" key="1">
    <source>
        <dbReference type="EMBL" id="KAJ3522047.1"/>
    </source>
</evidence>
<protein>
    <submittedName>
        <fullName evidence="1">Uncharacterized protein</fullName>
    </submittedName>
</protein>
<gene>
    <name evidence="1" type="ORF">NM208_g13025</name>
</gene>
<sequence>MSLAPPSLQWSLDNSAQSVVSVAKGALQAATSDNVQLLAILSCERFGNTIAMSPDTRRKMEHSVVPTPPPAVLGFLQATVGHSPETIKVTVHSSIEAPSELVSTTFNPNFGVGMIGIDTYGHLLLDKRQFKQRTAVLARQQALPYALRQALQNLVVWGYGALDGSPLEFWKLVGSTEKEPVSLAPTEFKLSPFPSEEIIGKLCAVLCGLPEPPEFRNLDSDLLISDLPLVRLHLEYLAKRCSCFECNPPHGDKRECYKTRFLNHIANLVADILVLSLFQSPGLLLVQYGSTDDLRLHSHFTEVIHTLIQRGGTHCCALGYVLEWALQLVGHETKYTSGWIISSDHGQAVWPTIYGTRNYEKKGFLSLSWAPGTIWYRNASHKICFSTDTTFATDDSETYVHGVVSEPCDLYPTLKLQWQVTLHEEGLQVSVGLKGKHGTLKVSQSPAYILENLANAMLVERCKHSPNDKLDVLDRFSFLAGPFSPFDPQASDEKIGVVAVDGRDDLRLMALCGKFPRDKFVVLRKGACLSCCLQTCREVGAGAIVL</sequence>
<dbReference type="EMBL" id="JANRMS010002532">
    <property type="protein sequence ID" value="KAJ3522047.1"/>
    <property type="molecule type" value="Genomic_DNA"/>
</dbReference>
<dbReference type="Proteomes" id="UP001148629">
    <property type="component" value="Unassembled WGS sequence"/>
</dbReference>
<keyword evidence="2" id="KW-1185">Reference proteome</keyword>
<comment type="caution">
    <text evidence="1">The sequence shown here is derived from an EMBL/GenBank/DDBJ whole genome shotgun (WGS) entry which is preliminary data.</text>
</comment>
<accession>A0ACC1RPX9</accession>
<name>A0ACC1RPX9_9HYPO</name>